<name>A0AAD4M5Y6_9AGAM</name>
<comment type="caution">
    <text evidence="1">The sequence shown here is derived from an EMBL/GenBank/DDBJ whole genome shotgun (WGS) entry which is preliminary data.</text>
</comment>
<proteinExistence type="predicted"/>
<evidence type="ECO:0008006" key="3">
    <source>
        <dbReference type="Google" id="ProtNLM"/>
    </source>
</evidence>
<sequence>QICPYAQRVRRARFPRGGANVTRYQIDFRNKPGWYASRVNPASKVPAVAYGNTGSDPENPSSESVKIAESLVLLEFVADLYPDSGLLPRIRLNVRRCASSSTLFRPSCSHPSALSSSGERSRITSSLHWRRPKSCSHLAGSPLGINLRSRTPHWRHFLVVGSCNFVMTWANFRKGPVRGYTKRFSRASALSACRSILQR</sequence>
<keyword evidence="2" id="KW-1185">Reference proteome</keyword>
<evidence type="ECO:0000313" key="2">
    <source>
        <dbReference type="Proteomes" id="UP001203297"/>
    </source>
</evidence>
<protein>
    <recommendedName>
        <fullName evidence="3">GST N-terminal domain-containing protein</fullName>
    </recommendedName>
</protein>
<evidence type="ECO:0000313" key="1">
    <source>
        <dbReference type="EMBL" id="KAI0302796.1"/>
    </source>
</evidence>
<dbReference type="Gene3D" id="3.40.30.10">
    <property type="entry name" value="Glutaredoxin"/>
    <property type="match status" value="1"/>
</dbReference>
<dbReference type="SUPFAM" id="SSF52833">
    <property type="entry name" value="Thioredoxin-like"/>
    <property type="match status" value="1"/>
</dbReference>
<accession>A0AAD4M5Y6</accession>
<dbReference type="EMBL" id="WTXG01000010">
    <property type="protein sequence ID" value="KAI0302796.1"/>
    <property type="molecule type" value="Genomic_DNA"/>
</dbReference>
<reference evidence="1" key="1">
    <citation type="journal article" date="2022" name="New Phytol.">
        <title>Evolutionary transition to the ectomycorrhizal habit in the genomes of a hyperdiverse lineage of mushroom-forming fungi.</title>
        <authorList>
            <person name="Looney B."/>
            <person name="Miyauchi S."/>
            <person name="Morin E."/>
            <person name="Drula E."/>
            <person name="Courty P.E."/>
            <person name="Kohler A."/>
            <person name="Kuo A."/>
            <person name="LaButti K."/>
            <person name="Pangilinan J."/>
            <person name="Lipzen A."/>
            <person name="Riley R."/>
            <person name="Andreopoulos W."/>
            <person name="He G."/>
            <person name="Johnson J."/>
            <person name="Nolan M."/>
            <person name="Tritt A."/>
            <person name="Barry K.W."/>
            <person name="Grigoriev I.V."/>
            <person name="Nagy L.G."/>
            <person name="Hibbett D."/>
            <person name="Henrissat B."/>
            <person name="Matheny P.B."/>
            <person name="Labbe J."/>
            <person name="Martin F.M."/>
        </authorList>
    </citation>
    <scope>NUCLEOTIDE SEQUENCE</scope>
    <source>
        <strain evidence="1">BPL690</strain>
    </source>
</reference>
<organism evidence="1 2">
    <name type="scientific">Multifurca ochricompacta</name>
    <dbReference type="NCBI Taxonomy" id="376703"/>
    <lineage>
        <taxon>Eukaryota</taxon>
        <taxon>Fungi</taxon>
        <taxon>Dikarya</taxon>
        <taxon>Basidiomycota</taxon>
        <taxon>Agaricomycotina</taxon>
        <taxon>Agaricomycetes</taxon>
        <taxon>Russulales</taxon>
        <taxon>Russulaceae</taxon>
        <taxon>Multifurca</taxon>
    </lineage>
</organism>
<dbReference type="AlphaFoldDB" id="A0AAD4M5Y6"/>
<dbReference type="Proteomes" id="UP001203297">
    <property type="component" value="Unassembled WGS sequence"/>
</dbReference>
<gene>
    <name evidence="1" type="ORF">B0F90DRAFT_1834512</name>
</gene>
<feature type="non-terminal residue" evidence="1">
    <location>
        <position position="1"/>
    </location>
</feature>
<dbReference type="InterPro" id="IPR036249">
    <property type="entry name" value="Thioredoxin-like_sf"/>
</dbReference>